<feature type="region of interest" description="Disordered" evidence="5">
    <location>
        <begin position="2169"/>
        <end position="2194"/>
    </location>
</feature>
<dbReference type="FunFam" id="3.40.50.980:FF:000001">
    <property type="entry name" value="Non-ribosomal peptide synthetase"/>
    <property type="match status" value="2"/>
</dbReference>
<dbReference type="FunFam" id="2.30.38.10:FF:000001">
    <property type="entry name" value="Non-ribosomal peptide synthetase PvdI"/>
    <property type="match status" value="2"/>
</dbReference>
<dbReference type="GO" id="GO:0043041">
    <property type="term" value="P:amino acid activation for nonribosomal peptide biosynthetic process"/>
    <property type="evidence" value="ECO:0007669"/>
    <property type="project" value="TreeGrafter"/>
</dbReference>
<proteinExistence type="inferred from homology"/>
<gene>
    <name evidence="7" type="ORF">AB5J52_03670</name>
</gene>
<dbReference type="Gene3D" id="3.40.50.1820">
    <property type="entry name" value="alpha/beta hydrolase"/>
    <property type="match status" value="1"/>
</dbReference>
<dbReference type="InterPro" id="IPR045851">
    <property type="entry name" value="AMP-bd_C_sf"/>
</dbReference>
<dbReference type="SUPFAM" id="SSF47336">
    <property type="entry name" value="ACP-like"/>
    <property type="match status" value="2"/>
</dbReference>
<dbReference type="Gene3D" id="3.30.559.10">
    <property type="entry name" value="Chloramphenicol acetyltransferase-like domain"/>
    <property type="match status" value="2"/>
</dbReference>
<dbReference type="GO" id="GO:0008610">
    <property type="term" value="P:lipid biosynthetic process"/>
    <property type="evidence" value="ECO:0007669"/>
    <property type="project" value="UniProtKB-ARBA"/>
</dbReference>
<accession>A0AB39QG47</accession>
<comment type="cofactor">
    <cofactor evidence="1">
        <name>pantetheine 4'-phosphate</name>
        <dbReference type="ChEBI" id="CHEBI:47942"/>
    </cofactor>
</comment>
<comment type="similarity">
    <text evidence="2">Belongs to the ATP-dependent AMP-binding enzyme family.</text>
</comment>
<evidence type="ECO:0000256" key="1">
    <source>
        <dbReference type="ARBA" id="ARBA00001957"/>
    </source>
</evidence>
<dbReference type="InterPro" id="IPR000873">
    <property type="entry name" value="AMP-dep_synth/lig_dom"/>
</dbReference>
<dbReference type="GO" id="GO:0005829">
    <property type="term" value="C:cytosol"/>
    <property type="evidence" value="ECO:0007669"/>
    <property type="project" value="TreeGrafter"/>
</dbReference>
<dbReference type="InterPro" id="IPR023213">
    <property type="entry name" value="CAT-like_dom_sf"/>
</dbReference>
<dbReference type="PROSITE" id="PS00455">
    <property type="entry name" value="AMP_BINDING"/>
    <property type="match status" value="2"/>
</dbReference>
<dbReference type="CDD" id="cd19540">
    <property type="entry name" value="LCL_NRPS-like"/>
    <property type="match status" value="2"/>
</dbReference>
<dbReference type="InterPro" id="IPR029058">
    <property type="entry name" value="AB_hydrolase_fold"/>
</dbReference>
<dbReference type="RefSeq" id="WP_369221098.1">
    <property type="nucleotide sequence ID" value="NZ_CP163441.1"/>
</dbReference>
<dbReference type="GO" id="GO:0072330">
    <property type="term" value="P:monocarboxylic acid biosynthetic process"/>
    <property type="evidence" value="ECO:0007669"/>
    <property type="project" value="UniProtKB-ARBA"/>
</dbReference>
<dbReference type="Gene3D" id="3.40.50.980">
    <property type="match status" value="4"/>
</dbReference>
<dbReference type="EMBL" id="CP163441">
    <property type="protein sequence ID" value="XDQ41447.1"/>
    <property type="molecule type" value="Genomic_DNA"/>
</dbReference>
<dbReference type="FunFam" id="1.10.1200.10:FF:000016">
    <property type="entry name" value="Non-ribosomal peptide synthase"/>
    <property type="match status" value="1"/>
</dbReference>
<dbReference type="InterPro" id="IPR036736">
    <property type="entry name" value="ACP-like_sf"/>
</dbReference>
<evidence type="ECO:0000313" key="7">
    <source>
        <dbReference type="EMBL" id="XDQ41447.1"/>
    </source>
</evidence>
<sequence>MIPVSFAQQRLWFLNELEGPNATYNIPQGLRLTGTLDIAALDGALRDVVTRHEVLRTVFPAVAGQPWQDIRDAESVGSLLTVVDATAMTEPELTAELTGAAGCVFSLAEDIPLRAWLFSRGEAEHVLLLVVHHIACDGWSMGPLARDLSSAYRARLAGTAPDWNELPGQYADYALWQRELLGEEDDPESLLTEQLAYWRQALAELPEELALPFDRPRPPVASHHGGTVEFQVPAELHRGITELARAEGCTPFMVLQAALAVLLSGFGAGTDIPIGTAVAGRMDEGLNDLVGFFVNTLVLRTDLAGAPSFIELLGRVRETSLRAFEHQDVPFERLVEELSPVRSMARHPLFQVMLSLQNNAQAVLNLPGLTAKPVAARRAPAKFDLNFTFSEKFGTAGAHAGLTAGVVFARDLFDEQTVERIGNGFVRVLRELLAAPERPIIDVELMTEEERELVLTGWNDTVVGVEPSTLPGLFAARVAATPDAVAVVAEGLELTYAELDARANAVARRLVEHAVRAESGVAVLMERSAHLVVALLGVVKAGGCYVPLDSRYPLAHRQAIVSETGAKVVLTDAGLLEQAEELGLTMLTVDATTAEPVDVPCSPRQLAYVMYTSGSTGRPKGVTVTHADVAALARDRRFAGAAMERVLLHSPHSFDASTMELWVPLLTGRVVVVMAPGDVSTAAFAKVVGAYGVTALWLTAGLFALVAEEDPGCLAGVREVWAGGDVLSPVAVARVRAACPDIVVVNGYGPTESTTFAATHTAVDGEGALPIGRPLDNMRAYVLDAALRPVPVGVAGELYVAGAGLARGYVARPGLTAERFVADPYGPAGGRLYRTGDLARWNADGELEYAGRADQQVKIRGFRIEPGEVESVVVGHPQVARAVVAVREDVPGDKRLVAYVVPTVDGKRVNGKVDRKALPAREYAAGAGRAPATVQEEWLCQAFAQVLGLDRVGVEDDFFALGGDSLSATRLVSRMRAVLGVELPLRVLFERPTPAAVAAWKGEVGEGRAALVPVVRPERVPLAFAQRRLWFLRQLEGPSATYNIPLALRLTGELDRGAMAEALRDVIGRHEVLRTVLPMADGGPFQRVLSLEECGFELSVVEVAPQELDAAVAEAVGYVFDLMSEIPFRATLFALGETEHVLVVVVHHIAGDGWSTAPLARDVSVAYTARLEGRMPDWAALPVQYADYALWQRELLGSEDDPGSVLSRQVAYWREALAGVPEELELPVDRQRPATASHRGESVELAVSAQLHQRLAALARERGATLFMVLQAALAVTLNRLGAGVDIPIGSPVAGRTDEALNDLVGFFVNTLVIRTDLSGDPTFDEVLERVRETSLRALEHQDVPFERLVEELSPARSAARQPLFQIVLALQNNQSARLELPGLRAEGLSGGLVHGKFDLDLNLSEAFDADGAPAGLRGVLLAAADSFDAETVRRIAGRLLQVLETMTAQPGTRLSAVDVMGAGERRLLLEEWNDTGVAAPVLSVAEVFAAQVARTPDAVAVVCGDVELSYAELDVRAAALAGVLRDHGVGAESLVGVVMDRSVELLVALLAVVKAGGAYLPVDVESPSERVAFVFQDAAPVCVLTTRDAASRVPGSVEVPVLVVDGEQVPAGSALVGDVGVGLECPVYVMYTSGSTGVPKGVVTTQRDLVELASASHWGVGSGDRVLFQAPHAFDASSYEVWVALLSGATVVVAPTGAVDAGVLRSLLVDCAVSHVHVTAGLFRVIAEQDPQCFAGVREVLTGGDVVPVGAVRRVLEANAGVVVRHLYGPTEVTLCATQHEVGSPEALGGVLPIGGPLDGTRVYVLDEYLAPVPVGVAGELYVAGAGLARGYLNRPGLTGERFVADPFGVAGGRLYRTGDRVKWSADGRLVFAGRADEQVKIRGFRVEPAEVIARVAADGDNVELASSVRAFVAGRLPSYMVPSAVVVLDALPLTVNGKLDRKALPAPQYAVSAKAPDGGGSLSALEQSVCEAFAKLLGLESVGLDDDFFALGGHSLLAVSLVEELRLRGVSVSVRDVITNPSAAGLLSRMSLSSVKDALGGMLSIRPSGSKSPFFFVHPGSGSSWCYLPLARYVPQEYPLYGLQADGLDGTSELALSATEMAAAYIEQIRSVQPSGPYHLAGYSFGGTVAHEIAVQLQAAGEQVAALVMLDAYPAEQAADPAVVGEAPRNAGEADRSDDPASSSADGEDAERAQKLRELRADMGAVLGGISDEELIRIMGVFENNSRLLAEHRTGRFRGDALMVVATADKPTDVPWAQQWEPYISGEITEVSLPFAHADMMRPHTLGQVWAAVEGWLGSGRS</sequence>
<feature type="domain" description="Carrier" evidence="6">
    <location>
        <begin position="930"/>
        <end position="1005"/>
    </location>
</feature>
<dbReference type="PANTHER" id="PTHR45527:SF1">
    <property type="entry name" value="FATTY ACID SYNTHASE"/>
    <property type="match status" value="1"/>
</dbReference>
<dbReference type="Pfam" id="PF00668">
    <property type="entry name" value="Condensation"/>
    <property type="match status" value="2"/>
</dbReference>
<dbReference type="SUPFAM" id="SSF53474">
    <property type="entry name" value="alpha/beta-Hydrolases"/>
    <property type="match status" value="1"/>
</dbReference>
<evidence type="ECO:0000256" key="4">
    <source>
        <dbReference type="ARBA" id="ARBA00022553"/>
    </source>
</evidence>
<dbReference type="Gene3D" id="3.30.300.30">
    <property type="match status" value="2"/>
</dbReference>
<dbReference type="InterPro" id="IPR020845">
    <property type="entry name" value="AMP-binding_CS"/>
</dbReference>
<dbReference type="SMART" id="SM00824">
    <property type="entry name" value="PKS_TE"/>
    <property type="match status" value="1"/>
</dbReference>
<evidence type="ECO:0000256" key="2">
    <source>
        <dbReference type="ARBA" id="ARBA00006432"/>
    </source>
</evidence>
<dbReference type="Gene3D" id="1.10.1200.10">
    <property type="entry name" value="ACP-like"/>
    <property type="match status" value="1"/>
</dbReference>
<dbReference type="GO" id="GO:0003824">
    <property type="term" value="F:catalytic activity"/>
    <property type="evidence" value="ECO:0007669"/>
    <property type="project" value="InterPro"/>
</dbReference>
<dbReference type="Gene3D" id="2.30.38.10">
    <property type="entry name" value="Luciferase, Domain 3"/>
    <property type="match status" value="2"/>
</dbReference>
<dbReference type="Gene3D" id="3.30.559.30">
    <property type="entry name" value="Nonribosomal peptide synthetase, condensation domain"/>
    <property type="match status" value="2"/>
</dbReference>
<evidence type="ECO:0000256" key="3">
    <source>
        <dbReference type="ARBA" id="ARBA00022450"/>
    </source>
</evidence>
<dbReference type="InterPro" id="IPR020802">
    <property type="entry name" value="TesA-like"/>
</dbReference>
<feature type="domain" description="Carrier" evidence="6">
    <location>
        <begin position="1962"/>
        <end position="2036"/>
    </location>
</feature>
<dbReference type="InterPro" id="IPR001031">
    <property type="entry name" value="Thioesterase"/>
</dbReference>
<dbReference type="GO" id="GO:0031177">
    <property type="term" value="F:phosphopantetheine binding"/>
    <property type="evidence" value="ECO:0007669"/>
    <property type="project" value="InterPro"/>
</dbReference>
<organism evidence="7">
    <name type="scientific">Streptomyces sp. R39</name>
    <dbReference type="NCBI Taxonomy" id="3238631"/>
    <lineage>
        <taxon>Bacteria</taxon>
        <taxon>Bacillati</taxon>
        <taxon>Actinomycetota</taxon>
        <taxon>Actinomycetes</taxon>
        <taxon>Kitasatosporales</taxon>
        <taxon>Streptomycetaceae</taxon>
        <taxon>Streptomyces</taxon>
    </lineage>
</organism>
<dbReference type="InterPro" id="IPR020806">
    <property type="entry name" value="PKS_PP-bd"/>
</dbReference>
<dbReference type="SMART" id="SM00823">
    <property type="entry name" value="PKS_PP"/>
    <property type="match status" value="2"/>
</dbReference>
<dbReference type="CDD" id="cd12117">
    <property type="entry name" value="A_NRPS_Srf_like"/>
    <property type="match status" value="2"/>
</dbReference>
<dbReference type="PROSITE" id="PS50075">
    <property type="entry name" value="CARRIER"/>
    <property type="match status" value="2"/>
</dbReference>
<dbReference type="SUPFAM" id="SSF52777">
    <property type="entry name" value="CoA-dependent acyltransferases"/>
    <property type="match status" value="4"/>
</dbReference>
<dbReference type="InterPro" id="IPR001242">
    <property type="entry name" value="Condensation_dom"/>
</dbReference>
<dbReference type="PROSITE" id="PS00012">
    <property type="entry name" value="PHOSPHOPANTETHEINE"/>
    <property type="match status" value="1"/>
</dbReference>
<dbReference type="InterPro" id="IPR009081">
    <property type="entry name" value="PP-bd_ACP"/>
</dbReference>
<dbReference type="FunFam" id="3.40.50.12780:FF:000012">
    <property type="entry name" value="Non-ribosomal peptide synthetase"/>
    <property type="match status" value="1"/>
</dbReference>
<reference evidence="7" key="1">
    <citation type="submission" date="2024-07" db="EMBL/GenBank/DDBJ databases">
        <authorList>
            <person name="Yu S.T."/>
        </authorList>
    </citation>
    <scope>NUCLEOTIDE SEQUENCE</scope>
    <source>
        <strain evidence="7">R39</strain>
    </source>
</reference>
<dbReference type="Pfam" id="PF00550">
    <property type="entry name" value="PP-binding"/>
    <property type="match status" value="2"/>
</dbReference>
<protein>
    <submittedName>
        <fullName evidence="7">Amino acid adenylation domain-containing protein</fullName>
    </submittedName>
</protein>
<dbReference type="SUPFAM" id="SSF56801">
    <property type="entry name" value="Acetyl-CoA synthetase-like"/>
    <property type="match status" value="2"/>
</dbReference>
<dbReference type="GO" id="GO:0017000">
    <property type="term" value="P:antibiotic biosynthetic process"/>
    <property type="evidence" value="ECO:0007669"/>
    <property type="project" value="UniProtKB-ARBA"/>
</dbReference>
<keyword evidence="3" id="KW-0596">Phosphopantetheine</keyword>
<dbReference type="Pfam" id="PF00501">
    <property type="entry name" value="AMP-binding"/>
    <property type="match status" value="2"/>
</dbReference>
<dbReference type="PANTHER" id="PTHR45527">
    <property type="entry name" value="NONRIBOSOMAL PEPTIDE SYNTHETASE"/>
    <property type="match status" value="1"/>
</dbReference>
<keyword evidence="4" id="KW-0597">Phosphoprotein</keyword>
<dbReference type="NCBIfam" id="TIGR01733">
    <property type="entry name" value="AA-adenyl-dom"/>
    <property type="match status" value="2"/>
</dbReference>
<evidence type="ECO:0000256" key="5">
    <source>
        <dbReference type="SAM" id="MobiDB-lite"/>
    </source>
</evidence>
<dbReference type="InterPro" id="IPR006162">
    <property type="entry name" value="Ppantetheine_attach_site"/>
</dbReference>
<dbReference type="Pfam" id="PF00975">
    <property type="entry name" value="Thioesterase"/>
    <property type="match status" value="1"/>
</dbReference>
<evidence type="ECO:0000259" key="6">
    <source>
        <dbReference type="PROSITE" id="PS50075"/>
    </source>
</evidence>
<dbReference type="InterPro" id="IPR010071">
    <property type="entry name" value="AA_adenyl_dom"/>
</dbReference>
<dbReference type="GO" id="GO:0044550">
    <property type="term" value="P:secondary metabolite biosynthetic process"/>
    <property type="evidence" value="ECO:0007669"/>
    <property type="project" value="TreeGrafter"/>
</dbReference>
<name>A0AB39QG47_9ACTN</name>